<feature type="compositionally biased region" description="Polar residues" evidence="1">
    <location>
        <begin position="1"/>
        <end position="10"/>
    </location>
</feature>
<evidence type="ECO:0000313" key="3">
    <source>
        <dbReference type="Proteomes" id="UP000654913"/>
    </source>
</evidence>
<dbReference type="KEGG" id="apuu:APUU_60502S"/>
<evidence type="ECO:0000256" key="1">
    <source>
        <dbReference type="SAM" id="MobiDB-lite"/>
    </source>
</evidence>
<dbReference type="AlphaFoldDB" id="A0A7R7XTZ2"/>
<gene>
    <name evidence="2" type="ORF">APUU_60502S</name>
</gene>
<dbReference type="EMBL" id="AP024448">
    <property type="protein sequence ID" value="BCS27454.1"/>
    <property type="molecule type" value="Genomic_DNA"/>
</dbReference>
<dbReference type="Proteomes" id="UP000654913">
    <property type="component" value="Chromosome 6"/>
</dbReference>
<dbReference type="GeneID" id="64977459"/>
<organism evidence="2 3">
    <name type="scientific">Aspergillus puulaauensis</name>
    <dbReference type="NCBI Taxonomy" id="1220207"/>
    <lineage>
        <taxon>Eukaryota</taxon>
        <taxon>Fungi</taxon>
        <taxon>Dikarya</taxon>
        <taxon>Ascomycota</taxon>
        <taxon>Pezizomycotina</taxon>
        <taxon>Eurotiomycetes</taxon>
        <taxon>Eurotiomycetidae</taxon>
        <taxon>Eurotiales</taxon>
        <taxon>Aspergillaceae</taxon>
        <taxon>Aspergillus</taxon>
    </lineage>
</organism>
<dbReference type="InterPro" id="IPR018858">
    <property type="entry name" value="DUF2458"/>
</dbReference>
<feature type="region of interest" description="Disordered" evidence="1">
    <location>
        <begin position="1"/>
        <end position="93"/>
    </location>
</feature>
<feature type="compositionally biased region" description="Basic and acidic residues" evidence="1">
    <location>
        <begin position="78"/>
        <end position="92"/>
    </location>
</feature>
<feature type="compositionally biased region" description="Basic and acidic residues" evidence="1">
    <location>
        <begin position="41"/>
        <end position="56"/>
    </location>
</feature>
<name>A0A7R7XTZ2_9EURO</name>
<dbReference type="OrthoDB" id="5363415at2759"/>
<protein>
    <submittedName>
        <fullName evidence="2">Uncharacterized protein</fullName>
    </submittedName>
</protein>
<dbReference type="Pfam" id="PF10454">
    <property type="entry name" value="DUF2458"/>
    <property type="match status" value="1"/>
</dbReference>
<reference evidence="2" key="2">
    <citation type="submission" date="2021-02" db="EMBL/GenBank/DDBJ databases">
        <title>Aspergillus puulaauensis MK2 genome sequence.</title>
        <authorList>
            <person name="Futagami T."/>
            <person name="Mori K."/>
            <person name="Kadooka C."/>
            <person name="Tanaka T."/>
        </authorList>
    </citation>
    <scope>NUCLEOTIDE SEQUENCE</scope>
    <source>
        <strain evidence="2">MK2</strain>
    </source>
</reference>
<proteinExistence type="predicted"/>
<evidence type="ECO:0000313" key="2">
    <source>
        <dbReference type="EMBL" id="BCS27454.1"/>
    </source>
</evidence>
<feature type="region of interest" description="Disordered" evidence="1">
    <location>
        <begin position="223"/>
        <end position="248"/>
    </location>
</feature>
<reference evidence="2" key="1">
    <citation type="submission" date="2021-01" db="EMBL/GenBank/DDBJ databases">
        <authorList>
            <consortium name="Aspergillus puulaauensis MK2 genome sequencing consortium"/>
            <person name="Kazuki M."/>
            <person name="Futagami T."/>
        </authorList>
    </citation>
    <scope>NUCLEOTIDE SEQUENCE</scope>
    <source>
        <strain evidence="2">MK2</strain>
    </source>
</reference>
<keyword evidence="3" id="KW-1185">Reference proteome</keyword>
<accession>A0A7R7XTZ2</accession>
<feature type="compositionally biased region" description="Low complexity" evidence="1">
    <location>
        <begin position="25"/>
        <end position="40"/>
    </location>
</feature>
<dbReference type="RefSeq" id="XP_041559648.1">
    <property type="nucleotide sequence ID" value="XM_041693749.1"/>
</dbReference>
<sequence>MRIMSSQNDNAPDLNAILRTLSAFSNQTNPHSNQPPSNNHDANDHEGEYEPPDHHSHSVTPSEIHPQPLKHGPPSSSSHRDSPQQPQLKDKYTSSTITTWPTALKQVMCTVGQNEEIQRRIRFLIQRQHDHEKQWWKGREALLQKQMSRKEKKRELDQVLRSVGAPVDEKEVSTAEEDLTEVSRYDAKVHKASMQMADAMLSELKALDVPFFSVSRSLVVADETAKNEQEPGHLSGTGGSLDAPGTQGRLSVDELSAFRRRMLELLQDLCKE</sequence>